<evidence type="ECO:0000313" key="11">
    <source>
        <dbReference type="Ensembl" id="ENSOABP00000020149.2"/>
    </source>
</evidence>
<dbReference type="SUPFAM" id="SSF46966">
    <property type="entry name" value="Spectrin repeat"/>
    <property type="match status" value="2"/>
</dbReference>
<feature type="topological domain" description="Cytoplasmic" evidence="7">
    <location>
        <begin position="1"/>
        <end position="585"/>
    </location>
</feature>
<keyword evidence="12" id="KW-1185">Reference proteome</keyword>
<evidence type="ECO:0000256" key="7">
    <source>
        <dbReference type="PROSITE-ProRule" id="PRU00385"/>
    </source>
</evidence>
<dbReference type="SMART" id="SM01249">
    <property type="entry name" value="KASH"/>
    <property type="match status" value="1"/>
</dbReference>
<feature type="transmembrane region" description="Helical" evidence="9">
    <location>
        <begin position="584"/>
        <end position="608"/>
    </location>
</feature>
<feature type="region of interest" description="Disordered" evidence="8">
    <location>
        <begin position="313"/>
        <end position="363"/>
    </location>
</feature>
<evidence type="ECO:0000259" key="10">
    <source>
        <dbReference type="PROSITE" id="PS51049"/>
    </source>
</evidence>
<keyword evidence="4 7" id="KW-0472">Membrane</keyword>
<comment type="similarity">
    <text evidence="1">Belongs to the nesprin family.</text>
</comment>
<comment type="subcellular location">
    <subcellularLocation>
        <location evidence="6">Nucleus outer membrane</location>
        <topology evidence="6">Single-pass type IV membrane protein</topology>
    </subcellularLocation>
</comment>
<dbReference type="InterPro" id="IPR018159">
    <property type="entry name" value="Spectrin/alpha-actinin"/>
</dbReference>
<dbReference type="GO" id="GO:0005640">
    <property type="term" value="C:nuclear outer membrane"/>
    <property type="evidence" value="ECO:0007669"/>
    <property type="project" value="UniProtKB-SubCell"/>
</dbReference>
<dbReference type="InterPro" id="IPR012315">
    <property type="entry name" value="KASH"/>
</dbReference>
<dbReference type="PANTHER" id="PTHR21640:SF1">
    <property type="entry name" value="NESPRIN-4"/>
    <property type="match status" value="1"/>
</dbReference>
<keyword evidence="2 7" id="KW-0812">Transmembrane</keyword>
<dbReference type="GeneID" id="116323317"/>
<reference evidence="11" key="2">
    <citation type="submission" date="2025-09" db="UniProtKB">
        <authorList>
            <consortium name="Ensembl"/>
        </authorList>
    </citation>
    <scope>IDENTIFICATION</scope>
</reference>
<dbReference type="GO" id="GO:0034993">
    <property type="term" value="C:meiotic nuclear membrane microtubule tethering complex"/>
    <property type="evidence" value="ECO:0007669"/>
    <property type="project" value="InterPro"/>
</dbReference>
<name>A0A668SZF6_OREAU</name>
<feature type="region of interest" description="Disordered" evidence="8">
    <location>
        <begin position="1"/>
        <end position="26"/>
    </location>
</feature>
<evidence type="ECO:0000256" key="3">
    <source>
        <dbReference type="ARBA" id="ARBA00022989"/>
    </source>
</evidence>
<dbReference type="CDD" id="cd00176">
    <property type="entry name" value="SPEC"/>
    <property type="match status" value="1"/>
</dbReference>
<gene>
    <name evidence="11" type="primary">LOC116323317</name>
</gene>
<evidence type="ECO:0000256" key="6">
    <source>
        <dbReference type="ARBA" id="ARBA00046312"/>
    </source>
</evidence>
<evidence type="ECO:0000313" key="12">
    <source>
        <dbReference type="Proteomes" id="UP000472276"/>
    </source>
</evidence>
<dbReference type="InterPro" id="IPR030268">
    <property type="entry name" value="SYNE4"/>
</dbReference>
<feature type="domain" description="KASH" evidence="10">
    <location>
        <begin position="577"/>
        <end position="635"/>
    </location>
</feature>
<evidence type="ECO:0000256" key="9">
    <source>
        <dbReference type="SAM" id="Phobius"/>
    </source>
</evidence>
<reference evidence="11" key="1">
    <citation type="submission" date="2025-08" db="UniProtKB">
        <authorList>
            <consortium name="Ensembl"/>
        </authorList>
    </citation>
    <scope>IDENTIFICATION</scope>
</reference>
<dbReference type="AlphaFoldDB" id="A0A668SZF6"/>
<dbReference type="PROSITE" id="PS51049">
    <property type="entry name" value="KASH"/>
    <property type="match status" value="1"/>
</dbReference>
<dbReference type="Ensembl" id="ENSOABT00000020745.2">
    <property type="protein sequence ID" value="ENSOABP00000020149.2"/>
    <property type="gene ID" value="ENSOABG00000009751.2"/>
</dbReference>
<feature type="region of interest" description="Disordered" evidence="8">
    <location>
        <begin position="509"/>
        <end position="546"/>
    </location>
</feature>
<keyword evidence="5" id="KW-0539">Nucleus</keyword>
<evidence type="ECO:0000256" key="8">
    <source>
        <dbReference type="SAM" id="MobiDB-lite"/>
    </source>
</evidence>
<dbReference type="SMART" id="SM00150">
    <property type="entry name" value="SPEC"/>
    <property type="match status" value="2"/>
</dbReference>
<keyword evidence="3 9" id="KW-1133">Transmembrane helix</keyword>
<organism evidence="11 12">
    <name type="scientific">Oreochromis aureus</name>
    <name type="common">Israeli tilapia</name>
    <name type="synonym">Chromis aureus</name>
    <dbReference type="NCBI Taxonomy" id="47969"/>
    <lineage>
        <taxon>Eukaryota</taxon>
        <taxon>Metazoa</taxon>
        <taxon>Chordata</taxon>
        <taxon>Craniata</taxon>
        <taxon>Vertebrata</taxon>
        <taxon>Euteleostomi</taxon>
        <taxon>Actinopterygii</taxon>
        <taxon>Neopterygii</taxon>
        <taxon>Teleostei</taxon>
        <taxon>Neoteleostei</taxon>
        <taxon>Acanthomorphata</taxon>
        <taxon>Ovalentaria</taxon>
        <taxon>Cichlomorphae</taxon>
        <taxon>Cichliformes</taxon>
        <taxon>Cichlidae</taxon>
        <taxon>African cichlids</taxon>
        <taxon>Pseudocrenilabrinae</taxon>
        <taxon>Oreochromini</taxon>
        <taxon>Oreochromis</taxon>
    </lineage>
</organism>
<feature type="topological domain" description="Perinuclear space" evidence="7">
    <location>
        <begin position="607"/>
        <end position="635"/>
    </location>
</feature>
<dbReference type="RefSeq" id="XP_039478176.1">
    <property type="nucleotide sequence ID" value="XM_039622242.1"/>
</dbReference>
<evidence type="ECO:0000256" key="4">
    <source>
        <dbReference type="ARBA" id="ARBA00023136"/>
    </source>
</evidence>
<evidence type="ECO:0000256" key="5">
    <source>
        <dbReference type="ARBA" id="ARBA00023242"/>
    </source>
</evidence>
<evidence type="ECO:0000256" key="1">
    <source>
        <dbReference type="ARBA" id="ARBA00008619"/>
    </source>
</evidence>
<proteinExistence type="inferred from homology"/>
<dbReference type="Proteomes" id="UP000472276">
    <property type="component" value="Unassembled WGS sequence"/>
</dbReference>
<evidence type="ECO:0000256" key="2">
    <source>
        <dbReference type="ARBA" id="ARBA00022692"/>
    </source>
</evidence>
<dbReference type="Gene3D" id="1.20.58.60">
    <property type="match status" value="2"/>
</dbReference>
<feature type="compositionally biased region" description="Pro residues" evidence="8">
    <location>
        <begin position="341"/>
        <end position="354"/>
    </location>
</feature>
<feature type="compositionally biased region" description="Basic and acidic residues" evidence="8">
    <location>
        <begin position="530"/>
        <end position="545"/>
    </location>
</feature>
<dbReference type="OMA" id="NTCAKMR"/>
<dbReference type="KEGG" id="oau:116323317"/>
<sequence>MPGIDLPTSERHSGITPNPAGSDVVPRDEVSDMEHLLDLYQCRLPVRSSPVELKEEMQRVDSSWSQDGDLQDCGQLERRWLLWHEFMKEYEHLDAWLRLAEEAVSSPNSVHVTYQTAKEEMKKFERLRREAGPRLIQLDSLTRRNRTLTRLFQGTMQARLLASARDCGRRWDDLNAKLESITGQLQLFISEWEGFDAQREELAVWLADMDVRLIEVEQLTGNTCEKLRQLQSFQECVCVNSGRVNALLQRGEALIQHSVPSDAQHVESQLLELLQHCSHVYNNIGRTHTRLLSMRLVFEDDCILSQATDSGCPSESLLEDEGTAEKQNVDLPESSNHPKDPPSPVHHPPPPPSSPTHETLGLEWDPSVDIGRSVSRDDADSSYFSASTGLKRWSYLSSFDSQSDISADISADIRNQEGDLEWLDHTQPGFFSPVADQQEEALGCRDQWKTSTPDRQDGEPVDFDGGRVQAWLRVQSAALPERSTSCSKEVQTDGRLKMSQCYMDENHADASNSSHGCHDDTRRLSPSPSDDLKLKASSDRMRNDYQSEAQEEEELYCCEEPERLVSEQSVPRVTSSSSGAASSLSPALLCLLLAAALVLLACLAWVFTEQPCHRSNTMARSFHLTLRYVNGPPPT</sequence>
<dbReference type="PANTHER" id="PTHR21640">
    <property type="match status" value="1"/>
</dbReference>
<protein>
    <recommendedName>
        <fullName evidence="10">KASH domain-containing protein</fullName>
    </recommendedName>
</protein>
<accession>A0A668SZF6</accession>
<dbReference type="Pfam" id="PF10541">
    <property type="entry name" value="KASH"/>
    <property type="match status" value="1"/>
</dbReference>